<reference evidence="2 3" key="1">
    <citation type="submission" date="2017-07" db="EMBL/GenBank/DDBJ databases">
        <title>Isolation and whole genome analysis of endospore-forming bacteria from heroin.</title>
        <authorList>
            <person name="Kalinowski J."/>
            <person name="Ahrens B."/>
            <person name="Al-Dilaimi A."/>
            <person name="Winkler A."/>
            <person name="Wibberg D."/>
            <person name="Schleenbecker U."/>
            <person name="Ruckert C."/>
            <person name="Wolfel R."/>
            <person name="Grass G."/>
        </authorList>
    </citation>
    <scope>NUCLEOTIDE SEQUENCE [LARGE SCALE GENOMIC DNA]</scope>
    <source>
        <strain evidence="2 3">7537-G1</strain>
    </source>
</reference>
<dbReference type="AlphaFoldDB" id="A0A268ELA3"/>
<evidence type="ECO:0000313" key="2">
    <source>
        <dbReference type="EMBL" id="PAD73899.1"/>
    </source>
</evidence>
<sequence>MDFDMGGFLGGVIGVLGAYGIAVWQLRNQREAEKPSKDRKTYVLATILRQELNLAWDYFVTEDFRFGELFRCVLRMNNKLQEYLPEAIEADKRLFSLITQTIDGLSAISEKYSRQARTHENFMAYETELLTYAEVMRRKCDELIEEIRARNHQDY</sequence>
<dbReference type="OrthoDB" id="2663777at2"/>
<proteinExistence type="predicted"/>
<dbReference type="Proteomes" id="UP000215596">
    <property type="component" value="Unassembled WGS sequence"/>
</dbReference>
<keyword evidence="1" id="KW-1133">Transmembrane helix</keyword>
<organism evidence="2 3">
    <name type="scientific">Paenibacillus campinasensis</name>
    <dbReference type="NCBI Taxonomy" id="66347"/>
    <lineage>
        <taxon>Bacteria</taxon>
        <taxon>Bacillati</taxon>
        <taxon>Bacillota</taxon>
        <taxon>Bacilli</taxon>
        <taxon>Bacillales</taxon>
        <taxon>Paenibacillaceae</taxon>
        <taxon>Paenibacillus</taxon>
    </lineage>
</organism>
<evidence type="ECO:0000313" key="3">
    <source>
        <dbReference type="Proteomes" id="UP000215596"/>
    </source>
</evidence>
<gene>
    <name evidence="2" type="ORF">CHH67_18865</name>
</gene>
<protein>
    <submittedName>
        <fullName evidence="2">Uncharacterized protein</fullName>
    </submittedName>
</protein>
<name>A0A268ELA3_9BACL</name>
<keyword evidence="1" id="KW-0812">Transmembrane</keyword>
<dbReference type="EMBL" id="NPBY01000061">
    <property type="protein sequence ID" value="PAD73899.1"/>
    <property type="molecule type" value="Genomic_DNA"/>
</dbReference>
<feature type="transmembrane region" description="Helical" evidence="1">
    <location>
        <begin position="6"/>
        <end position="26"/>
    </location>
</feature>
<accession>A0A268ELA3</accession>
<dbReference type="RefSeq" id="WP_095266811.1">
    <property type="nucleotide sequence ID" value="NZ_NPBY01000061.1"/>
</dbReference>
<evidence type="ECO:0000256" key="1">
    <source>
        <dbReference type="SAM" id="Phobius"/>
    </source>
</evidence>
<keyword evidence="1" id="KW-0472">Membrane</keyword>
<comment type="caution">
    <text evidence="2">The sequence shown here is derived from an EMBL/GenBank/DDBJ whole genome shotgun (WGS) entry which is preliminary data.</text>
</comment>